<dbReference type="Proteomes" id="UP000499080">
    <property type="component" value="Unassembled WGS sequence"/>
</dbReference>
<protein>
    <recommendedName>
        <fullName evidence="3">Tc3 transposase DNA binding domain-containing protein</fullName>
    </recommendedName>
</protein>
<dbReference type="Gene3D" id="1.10.10.10">
    <property type="entry name" value="Winged helix-like DNA-binding domain superfamily/Winged helix DNA-binding domain"/>
    <property type="match status" value="1"/>
</dbReference>
<organism evidence="1 2">
    <name type="scientific">Araneus ventricosus</name>
    <name type="common">Orbweaver spider</name>
    <name type="synonym">Epeira ventricosa</name>
    <dbReference type="NCBI Taxonomy" id="182803"/>
    <lineage>
        <taxon>Eukaryota</taxon>
        <taxon>Metazoa</taxon>
        <taxon>Ecdysozoa</taxon>
        <taxon>Arthropoda</taxon>
        <taxon>Chelicerata</taxon>
        <taxon>Arachnida</taxon>
        <taxon>Araneae</taxon>
        <taxon>Araneomorphae</taxon>
        <taxon>Entelegynae</taxon>
        <taxon>Araneoidea</taxon>
        <taxon>Araneidae</taxon>
        <taxon>Araneus</taxon>
    </lineage>
</organism>
<keyword evidence="2" id="KW-1185">Reference proteome</keyword>
<name>A0A4Y2VBR3_ARAVE</name>
<evidence type="ECO:0008006" key="3">
    <source>
        <dbReference type="Google" id="ProtNLM"/>
    </source>
</evidence>
<proteinExistence type="predicted"/>
<gene>
    <name evidence="1" type="ORF">AVEN_199238_1</name>
</gene>
<accession>A0A4Y2VBR3</accession>
<reference evidence="1 2" key="1">
    <citation type="journal article" date="2019" name="Sci. Rep.">
        <title>Orb-weaving spider Araneus ventricosus genome elucidates the spidroin gene catalogue.</title>
        <authorList>
            <person name="Kono N."/>
            <person name="Nakamura H."/>
            <person name="Ohtoshi R."/>
            <person name="Moran D.A.P."/>
            <person name="Shinohara A."/>
            <person name="Yoshida Y."/>
            <person name="Fujiwara M."/>
            <person name="Mori M."/>
            <person name="Tomita M."/>
            <person name="Arakawa K."/>
        </authorList>
    </citation>
    <scope>NUCLEOTIDE SEQUENCE [LARGE SCALE GENOMIC DNA]</scope>
</reference>
<evidence type="ECO:0000313" key="2">
    <source>
        <dbReference type="Proteomes" id="UP000499080"/>
    </source>
</evidence>
<dbReference type="EMBL" id="BGPR01045755">
    <property type="protein sequence ID" value="GBO22689.1"/>
    <property type="molecule type" value="Genomic_DNA"/>
</dbReference>
<dbReference type="AlphaFoldDB" id="A0A4Y2VBR3"/>
<dbReference type="OrthoDB" id="6466020at2759"/>
<sequence>MSDKCMRSVPADAMAGYQDLTDFERGVIISAREMGHSFTEVAMKFGFSRTTISRVYREYRVSGKSSNFLMCGLEKDLKETGPLTSEANP</sequence>
<evidence type="ECO:0000313" key="1">
    <source>
        <dbReference type="EMBL" id="GBO22689.1"/>
    </source>
</evidence>
<dbReference type="InterPro" id="IPR036388">
    <property type="entry name" value="WH-like_DNA-bd_sf"/>
</dbReference>
<comment type="caution">
    <text evidence="1">The sequence shown here is derived from an EMBL/GenBank/DDBJ whole genome shotgun (WGS) entry which is preliminary data.</text>
</comment>